<evidence type="ECO:0000259" key="4">
    <source>
        <dbReference type="Pfam" id="PF00005"/>
    </source>
</evidence>
<dbReference type="Gene3D" id="3.40.50.300">
    <property type="entry name" value="P-loop containing nucleotide triphosphate hydrolases"/>
    <property type="match status" value="1"/>
</dbReference>
<dbReference type="PANTHER" id="PTHR45772:SF8">
    <property type="entry name" value="HIGH-AFFINITY BRANCHED-CHAIN AMINO ACID TRANSPORT ATP-BINDING PROTEIN"/>
    <property type="match status" value="1"/>
</dbReference>
<keyword evidence="1" id="KW-0813">Transport</keyword>
<dbReference type="SUPFAM" id="SSF52540">
    <property type="entry name" value="P-loop containing nucleoside triphosphate hydrolases"/>
    <property type="match status" value="1"/>
</dbReference>
<dbReference type="InterPro" id="IPR051120">
    <property type="entry name" value="ABC_AA/LPS_Transport"/>
</dbReference>
<dbReference type="GO" id="GO:0016887">
    <property type="term" value="F:ATP hydrolysis activity"/>
    <property type="evidence" value="ECO:0007669"/>
    <property type="project" value="InterPro"/>
</dbReference>
<dbReference type="PANTHER" id="PTHR45772">
    <property type="entry name" value="CONSERVED COMPONENT OF ABC TRANSPORTER FOR NATURAL AMINO ACIDS-RELATED"/>
    <property type="match status" value="1"/>
</dbReference>
<evidence type="ECO:0000256" key="2">
    <source>
        <dbReference type="ARBA" id="ARBA00022741"/>
    </source>
</evidence>
<organism evidence="5">
    <name type="scientific">marine metagenome</name>
    <dbReference type="NCBI Taxonomy" id="408172"/>
    <lineage>
        <taxon>unclassified sequences</taxon>
        <taxon>metagenomes</taxon>
        <taxon>ecological metagenomes</taxon>
    </lineage>
</organism>
<reference evidence="5" key="1">
    <citation type="submission" date="2018-05" db="EMBL/GenBank/DDBJ databases">
        <authorList>
            <person name="Lanie J.A."/>
            <person name="Ng W.-L."/>
            <person name="Kazmierczak K.M."/>
            <person name="Andrzejewski T.M."/>
            <person name="Davidsen T.M."/>
            <person name="Wayne K.J."/>
            <person name="Tettelin H."/>
            <person name="Glass J.I."/>
            <person name="Rusch D."/>
            <person name="Podicherti R."/>
            <person name="Tsui H.-C.T."/>
            <person name="Winkler M.E."/>
        </authorList>
    </citation>
    <scope>NUCLEOTIDE SEQUENCE</scope>
</reference>
<evidence type="ECO:0000256" key="3">
    <source>
        <dbReference type="ARBA" id="ARBA00022840"/>
    </source>
</evidence>
<dbReference type="GO" id="GO:0005886">
    <property type="term" value="C:plasma membrane"/>
    <property type="evidence" value="ECO:0007669"/>
    <property type="project" value="TreeGrafter"/>
</dbReference>
<dbReference type="InterPro" id="IPR027417">
    <property type="entry name" value="P-loop_NTPase"/>
</dbReference>
<keyword evidence="3" id="KW-0067">ATP-binding</keyword>
<evidence type="ECO:0000313" key="5">
    <source>
        <dbReference type="EMBL" id="SVB00242.1"/>
    </source>
</evidence>
<gene>
    <name evidence="5" type="ORF">METZ01_LOCUS153096</name>
</gene>
<dbReference type="EMBL" id="UINC01025161">
    <property type="protein sequence ID" value="SVB00242.1"/>
    <property type="molecule type" value="Genomic_DNA"/>
</dbReference>
<sequence length="129" mass="14638">MSCLLRTEKLTKRFKGLLANDDINMEIFDGDVRCIIGPNGAGKTTLISMISGHIKPTLGNVFFQNKLINNLSLVNRSCLGIGRKFQTPTVFDNLNVERNIELSILRHNLSQKKIFKKIDETLEIVRLHE</sequence>
<name>A0A382AGJ1_9ZZZZ</name>
<accession>A0A382AGJ1</accession>
<evidence type="ECO:0000256" key="1">
    <source>
        <dbReference type="ARBA" id="ARBA00022448"/>
    </source>
</evidence>
<feature type="domain" description="ABC transporter" evidence="4">
    <location>
        <begin position="21"/>
        <end position="125"/>
    </location>
</feature>
<protein>
    <recommendedName>
        <fullName evidence="4">ABC transporter domain-containing protein</fullName>
    </recommendedName>
</protein>
<dbReference type="AlphaFoldDB" id="A0A382AGJ1"/>
<dbReference type="InterPro" id="IPR003439">
    <property type="entry name" value="ABC_transporter-like_ATP-bd"/>
</dbReference>
<keyword evidence="2" id="KW-0547">Nucleotide-binding</keyword>
<feature type="non-terminal residue" evidence="5">
    <location>
        <position position="129"/>
    </location>
</feature>
<proteinExistence type="predicted"/>
<dbReference type="Pfam" id="PF00005">
    <property type="entry name" value="ABC_tran"/>
    <property type="match status" value="1"/>
</dbReference>
<dbReference type="GO" id="GO:0005524">
    <property type="term" value="F:ATP binding"/>
    <property type="evidence" value="ECO:0007669"/>
    <property type="project" value="UniProtKB-KW"/>
</dbReference>